<comment type="caution">
    <text evidence="1">The sequence shown here is derived from an EMBL/GenBank/DDBJ whole genome shotgun (WGS) entry which is preliminary data.</text>
</comment>
<gene>
    <name evidence="1" type="ORF">B296_00004528</name>
</gene>
<accession>A0A427B3L7</accession>
<name>A0A427B3L7_ENSVE</name>
<organism evidence="1 2">
    <name type="scientific">Ensete ventricosum</name>
    <name type="common">Abyssinian banana</name>
    <name type="synonym">Musa ensete</name>
    <dbReference type="NCBI Taxonomy" id="4639"/>
    <lineage>
        <taxon>Eukaryota</taxon>
        <taxon>Viridiplantae</taxon>
        <taxon>Streptophyta</taxon>
        <taxon>Embryophyta</taxon>
        <taxon>Tracheophyta</taxon>
        <taxon>Spermatophyta</taxon>
        <taxon>Magnoliopsida</taxon>
        <taxon>Liliopsida</taxon>
        <taxon>Zingiberales</taxon>
        <taxon>Musaceae</taxon>
        <taxon>Ensete</taxon>
    </lineage>
</organism>
<dbReference type="AlphaFoldDB" id="A0A427B3L7"/>
<evidence type="ECO:0000313" key="1">
    <source>
        <dbReference type="EMBL" id="RRT83047.1"/>
    </source>
</evidence>
<dbReference type="Proteomes" id="UP000287651">
    <property type="component" value="Unassembled WGS sequence"/>
</dbReference>
<sequence length="136" mass="14390">MEVSKTSTVSEYVSNLLLLLPSESRYLFEGQGHLTVDPEPAAPPAWLVAQNILTGLAVVAQDLPSASGSSRGTRDHPPPASIDVVANLPAVTVTEEIIARLGSETQCVVCRENLAVDDKMQELPLQASLPSTLSEA</sequence>
<dbReference type="EMBL" id="AMZH03000571">
    <property type="protein sequence ID" value="RRT83047.1"/>
    <property type="molecule type" value="Genomic_DNA"/>
</dbReference>
<proteinExistence type="predicted"/>
<reference evidence="1 2" key="1">
    <citation type="journal article" date="2014" name="Agronomy (Basel)">
        <title>A Draft Genome Sequence for Ensete ventricosum, the Drought-Tolerant Tree Against Hunger.</title>
        <authorList>
            <person name="Harrison J."/>
            <person name="Moore K.A."/>
            <person name="Paszkiewicz K."/>
            <person name="Jones T."/>
            <person name="Grant M."/>
            <person name="Ambacheew D."/>
            <person name="Muzemil S."/>
            <person name="Studholme D.J."/>
        </authorList>
    </citation>
    <scope>NUCLEOTIDE SEQUENCE [LARGE SCALE GENOMIC DNA]</scope>
</reference>
<evidence type="ECO:0000313" key="2">
    <source>
        <dbReference type="Proteomes" id="UP000287651"/>
    </source>
</evidence>
<protein>
    <submittedName>
        <fullName evidence="1">Uncharacterized protein</fullName>
    </submittedName>
</protein>